<feature type="transmembrane region" description="Helical" evidence="1">
    <location>
        <begin position="52"/>
        <end position="75"/>
    </location>
</feature>
<feature type="transmembrane region" description="Helical" evidence="1">
    <location>
        <begin position="26"/>
        <end position="46"/>
    </location>
</feature>
<protein>
    <submittedName>
        <fullName evidence="2">Uncharacterized protein</fullName>
    </submittedName>
</protein>
<keyword evidence="1" id="KW-0812">Transmembrane</keyword>
<keyword evidence="1" id="KW-1133">Transmembrane helix</keyword>
<evidence type="ECO:0000313" key="2">
    <source>
        <dbReference type="EMBL" id="MCC3803898.1"/>
    </source>
</evidence>
<name>A0A9Q3U7Z7_VIBPH</name>
<evidence type="ECO:0000256" key="1">
    <source>
        <dbReference type="SAM" id="Phobius"/>
    </source>
</evidence>
<evidence type="ECO:0000313" key="3">
    <source>
        <dbReference type="Proteomes" id="UP000726777"/>
    </source>
</evidence>
<reference evidence="2" key="1">
    <citation type="submission" date="2020-09" db="EMBL/GenBank/DDBJ databases">
        <title>Genome sequence of Vibrio parahaemolyticus isolates.</title>
        <authorList>
            <person name="Hammerl J.A."/>
            <person name="Strauch E."/>
        </authorList>
    </citation>
    <scope>NUCLEOTIDE SEQUENCE</scope>
    <source>
        <strain evidence="2">17-VB00146</strain>
    </source>
</reference>
<dbReference type="EMBL" id="JACVHL010000002">
    <property type="protein sequence ID" value="MCC3803898.1"/>
    <property type="molecule type" value="Genomic_DNA"/>
</dbReference>
<gene>
    <name evidence="2" type="ORF">IB292_02495</name>
</gene>
<dbReference type="Proteomes" id="UP000726777">
    <property type="component" value="Unassembled WGS sequence"/>
</dbReference>
<sequence>MTVSKIQKFITEIEQEKRKTRKVNTLFLLGLLLFELGVMVSVNYLYGLSAAINVFNFVVPLFIAITLIATGIVWWDCRPNRTFKIKQCADGTTEVELDDVILVVDDTETKS</sequence>
<dbReference type="RefSeq" id="WP_228085572.1">
    <property type="nucleotide sequence ID" value="NZ_JACVHL010000002.1"/>
</dbReference>
<organism evidence="2 3">
    <name type="scientific">Vibrio parahaemolyticus</name>
    <dbReference type="NCBI Taxonomy" id="670"/>
    <lineage>
        <taxon>Bacteria</taxon>
        <taxon>Pseudomonadati</taxon>
        <taxon>Pseudomonadota</taxon>
        <taxon>Gammaproteobacteria</taxon>
        <taxon>Vibrionales</taxon>
        <taxon>Vibrionaceae</taxon>
        <taxon>Vibrio</taxon>
    </lineage>
</organism>
<comment type="caution">
    <text evidence="2">The sequence shown here is derived from an EMBL/GenBank/DDBJ whole genome shotgun (WGS) entry which is preliminary data.</text>
</comment>
<proteinExistence type="predicted"/>
<dbReference type="AlphaFoldDB" id="A0A9Q3U7Z7"/>
<accession>A0A9Q3U7Z7</accession>
<keyword evidence="1" id="KW-0472">Membrane</keyword>